<keyword evidence="13" id="KW-1185">Reference proteome</keyword>
<dbReference type="PANTHER" id="PTHR24228:SF72">
    <property type="entry name" value="G-PROTEIN COUPLED RECEPTORS FAMILY 1 PROFILE DOMAIN-CONTAINING PROTEIN"/>
    <property type="match status" value="1"/>
</dbReference>
<evidence type="ECO:0000256" key="9">
    <source>
        <dbReference type="RuleBase" id="RU000688"/>
    </source>
</evidence>
<evidence type="ECO:0000313" key="12">
    <source>
        <dbReference type="EMBL" id="KAJ8025321.1"/>
    </source>
</evidence>
<dbReference type="SUPFAM" id="SSF81321">
    <property type="entry name" value="Family A G protein-coupled receptor-like"/>
    <property type="match status" value="1"/>
</dbReference>
<feature type="transmembrane region" description="Helical" evidence="10">
    <location>
        <begin position="151"/>
        <end position="178"/>
    </location>
</feature>
<evidence type="ECO:0000256" key="8">
    <source>
        <dbReference type="ARBA" id="ARBA00023224"/>
    </source>
</evidence>
<evidence type="ECO:0000256" key="7">
    <source>
        <dbReference type="ARBA" id="ARBA00023170"/>
    </source>
</evidence>
<keyword evidence="6 10" id="KW-0472">Membrane</keyword>
<feature type="transmembrane region" description="Helical" evidence="10">
    <location>
        <begin position="72"/>
        <end position="96"/>
    </location>
</feature>
<proteinExistence type="inferred from homology"/>
<sequence>MDGMVTVNSTTIGDATSTLAMTESPGYRFEDPTQRLILAIITCITASIGIPGNILVMVAVSFSKKLQTKTNAFVVNLACSDLSTCLVLPFQVVALLNDEWPLADILCTIVAVIVWVGLGSSVVNLALIAFNRFYLITRSRTRYDRLYSRRNLALMLATAWLIPLILVTVPPLCGLGGIGYSERYKICSSDSEHPLSDVYAFLSSVLVEVPCLIIIVTCYVKIYRFIRAKNKDLFGDNPMQNTSADGKQSSSQSAAFKRQVKVTKNMFLVVCSYIVCIMPFAIACLIPPSYPAIPWVSVFLIANCCVNPIIYGLKHPQFREVFRHIMSCKLTLIPEPTKFLQSLTSNSTASTGTS</sequence>
<dbReference type="PRINTS" id="PR00237">
    <property type="entry name" value="GPCRRHODOPSN"/>
</dbReference>
<reference evidence="12" key="1">
    <citation type="submission" date="2021-10" db="EMBL/GenBank/DDBJ databases">
        <title>Tropical sea cucumber genome reveals ecological adaptation and Cuvierian tubules defense mechanism.</title>
        <authorList>
            <person name="Chen T."/>
        </authorList>
    </citation>
    <scope>NUCLEOTIDE SEQUENCE</scope>
    <source>
        <strain evidence="12">Nanhai2018</strain>
        <tissue evidence="12">Muscle</tissue>
    </source>
</reference>
<evidence type="ECO:0000256" key="10">
    <source>
        <dbReference type="SAM" id="Phobius"/>
    </source>
</evidence>
<dbReference type="EMBL" id="JAIZAY010000018">
    <property type="protein sequence ID" value="KAJ8025321.1"/>
    <property type="molecule type" value="Genomic_DNA"/>
</dbReference>
<accession>A0A9Q0YT57</accession>
<dbReference type="PROSITE" id="PS00237">
    <property type="entry name" value="G_PROTEIN_RECEP_F1_1"/>
    <property type="match status" value="1"/>
</dbReference>
<evidence type="ECO:0000256" key="2">
    <source>
        <dbReference type="ARBA" id="ARBA00022475"/>
    </source>
</evidence>
<keyword evidence="3 9" id="KW-0812">Transmembrane</keyword>
<dbReference type="GO" id="GO:0005886">
    <property type="term" value="C:plasma membrane"/>
    <property type="evidence" value="ECO:0007669"/>
    <property type="project" value="UniProtKB-SubCell"/>
</dbReference>
<keyword evidence="7 9" id="KW-0675">Receptor</keyword>
<dbReference type="Pfam" id="PF00001">
    <property type="entry name" value="7tm_1"/>
    <property type="match status" value="1"/>
</dbReference>
<dbReference type="OrthoDB" id="10039923at2759"/>
<evidence type="ECO:0000256" key="1">
    <source>
        <dbReference type="ARBA" id="ARBA00004651"/>
    </source>
</evidence>
<name>A0A9Q0YT57_HOLLE</name>
<feature type="transmembrane region" description="Helical" evidence="10">
    <location>
        <begin position="198"/>
        <end position="220"/>
    </location>
</feature>
<gene>
    <name evidence="12" type="ORF">HOLleu_35497</name>
</gene>
<comment type="similarity">
    <text evidence="9">Belongs to the G-protein coupled receptor 1 family.</text>
</comment>
<dbReference type="Proteomes" id="UP001152320">
    <property type="component" value="Chromosome 18"/>
</dbReference>
<evidence type="ECO:0000259" key="11">
    <source>
        <dbReference type="PROSITE" id="PS50262"/>
    </source>
</evidence>
<evidence type="ECO:0000256" key="4">
    <source>
        <dbReference type="ARBA" id="ARBA00022989"/>
    </source>
</evidence>
<evidence type="ECO:0000256" key="3">
    <source>
        <dbReference type="ARBA" id="ARBA00022692"/>
    </source>
</evidence>
<feature type="transmembrane region" description="Helical" evidence="10">
    <location>
        <begin position="36"/>
        <end position="60"/>
    </location>
</feature>
<dbReference type="InterPro" id="IPR017452">
    <property type="entry name" value="GPCR_Rhodpsn_7TM"/>
</dbReference>
<evidence type="ECO:0000313" key="13">
    <source>
        <dbReference type="Proteomes" id="UP001152320"/>
    </source>
</evidence>
<comment type="subcellular location">
    <subcellularLocation>
        <location evidence="1">Cell membrane</location>
        <topology evidence="1">Multi-pass membrane protein</topology>
    </subcellularLocation>
</comment>
<dbReference type="Gene3D" id="1.20.1070.10">
    <property type="entry name" value="Rhodopsin 7-helix transmembrane proteins"/>
    <property type="match status" value="1"/>
</dbReference>
<dbReference type="GO" id="GO:0004930">
    <property type="term" value="F:G protein-coupled receptor activity"/>
    <property type="evidence" value="ECO:0007669"/>
    <property type="project" value="UniProtKB-KW"/>
</dbReference>
<evidence type="ECO:0000256" key="6">
    <source>
        <dbReference type="ARBA" id="ARBA00023136"/>
    </source>
</evidence>
<keyword evidence="5 9" id="KW-0297">G-protein coupled receptor</keyword>
<dbReference type="PANTHER" id="PTHR24228">
    <property type="entry name" value="B2 BRADYKININ RECEPTOR/ANGIOTENSIN II RECEPTOR"/>
    <property type="match status" value="1"/>
</dbReference>
<evidence type="ECO:0000256" key="5">
    <source>
        <dbReference type="ARBA" id="ARBA00023040"/>
    </source>
</evidence>
<feature type="domain" description="G-protein coupled receptors family 1 profile" evidence="11">
    <location>
        <begin position="52"/>
        <end position="311"/>
    </location>
</feature>
<dbReference type="SMART" id="SM01381">
    <property type="entry name" value="7TM_GPCR_Srsx"/>
    <property type="match status" value="1"/>
</dbReference>
<feature type="transmembrane region" description="Helical" evidence="10">
    <location>
        <begin position="102"/>
        <end position="130"/>
    </location>
</feature>
<keyword evidence="8 9" id="KW-0807">Transducer</keyword>
<dbReference type="CDD" id="cd00637">
    <property type="entry name" value="7tm_classA_rhodopsin-like"/>
    <property type="match status" value="1"/>
</dbReference>
<protein>
    <submittedName>
        <fullName evidence="12">G-protein coupled receptor moody</fullName>
    </submittedName>
</protein>
<keyword evidence="4 10" id="KW-1133">Transmembrane helix</keyword>
<dbReference type="PROSITE" id="PS50262">
    <property type="entry name" value="G_PROTEIN_RECEP_F1_2"/>
    <property type="match status" value="1"/>
</dbReference>
<organism evidence="12 13">
    <name type="scientific">Holothuria leucospilota</name>
    <name type="common">Black long sea cucumber</name>
    <name type="synonym">Mertensiothuria leucospilota</name>
    <dbReference type="NCBI Taxonomy" id="206669"/>
    <lineage>
        <taxon>Eukaryota</taxon>
        <taxon>Metazoa</taxon>
        <taxon>Echinodermata</taxon>
        <taxon>Eleutherozoa</taxon>
        <taxon>Echinozoa</taxon>
        <taxon>Holothuroidea</taxon>
        <taxon>Aspidochirotacea</taxon>
        <taxon>Aspidochirotida</taxon>
        <taxon>Holothuriidae</taxon>
        <taxon>Holothuria</taxon>
    </lineage>
</organism>
<feature type="transmembrane region" description="Helical" evidence="10">
    <location>
        <begin position="292"/>
        <end position="313"/>
    </location>
</feature>
<keyword evidence="2" id="KW-1003">Cell membrane</keyword>
<feature type="transmembrane region" description="Helical" evidence="10">
    <location>
        <begin position="266"/>
        <end position="286"/>
    </location>
</feature>
<comment type="caution">
    <text evidence="12">The sequence shown here is derived from an EMBL/GenBank/DDBJ whole genome shotgun (WGS) entry which is preliminary data.</text>
</comment>
<dbReference type="InterPro" id="IPR000276">
    <property type="entry name" value="GPCR_Rhodpsn"/>
</dbReference>
<dbReference type="AlphaFoldDB" id="A0A9Q0YT57"/>